<accession>A0A316E026</accession>
<organism evidence="1 2">
    <name type="scientific">Arcicella aurantiaca</name>
    <dbReference type="NCBI Taxonomy" id="591202"/>
    <lineage>
        <taxon>Bacteria</taxon>
        <taxon>Pseudomonadati</taxon>
        <taxon>Bacteroidota</taxon>
        <taxon>Cytophagia</taxon>
        <taxon>Cytophagales</taxon>
        <taxon>Flectobacillaceae</taxon>
        <taxon>Arcicella</taxon>
    </lineage>
</organism>
<dbReference type="RefSeq" id="WP_109743988.1">
    <property type="nucleotide sequence ID" value="NZ_QGGO01000018.1"/>
</dbReference>
<dbReference type="Proteomes" id="UP000245489">
    <property type="component" value="Unassembled WGS sequence"/>
</dbReference>
<reference evidence="1 2" key="1">
    <citation type="submission" date="2018-05" db="EMBL/GenBank/DDBJ databases">
        <title>Genomic Encyclopedia of Archaeal and Bacterial Type Strains, Phase II (KMG-II): from individual species to whole genera.</title>
        <authorList>
            <person name="Goeker M."/>
        </authorList>
    </citation>
    <scope>NUCLEOTIDE SEQUENCE [LARGE SCALE GENOMIC DNA]</scope>
    <source>
        <strain evidence="1 2">DSM 22214</strain>
    </source>
</reference>
<gene>
    <name evidence="1" type="ORF">LV89_03296</name>
</gene>
<dbReference type="AlphaFoldDB" id="A0A316E026"/>
<dbReference type="EMBL" id="QGGO01000018">
    <property type="protein sequence ID" value="PWK23028.1"/>
    <property type="molecule type" value="Genomic_DNA"/>
</dbReference>
<evidence type="ECO:0000313" key="2">
    <source>
        <dbReference type="Proteomes" id="UP000245489"/>
    </source>
</evidence>
<proteinExistence type="predicted"/>
<evidence type="ECO:0000313" key="1">
    <source>
        <dbReference type="EMBL" id="PWK23028.1"/>
    </source>
</evidence>
<comment type="caution">
    <text evidence="1">The sequence shown here is derived from an EMBL/GenBank/DDBJ whole genome shotgun (WGS) entry which is preliminary data.</text>
</comment>
<protein>
    <submittedName>
        <fullName evidence="1">Uncharacterized protein</fullName>
    </submittedName>
</protein>
<dbReference type="OrthoDB" id="953239at2"/>
<name>A0A316E026_9BACT</name>
<sequence length="135" mass="15880">MKKDIEFRPVEGVKITIARSFNEVNEPEWDVYLINRLKTPINTVFITSRGYGIDKDGNQVKTSQLRHFHKDIAAEEIIKIEMISPDVFHLNNEYWVSYFVDSQVFDKKFIFVPESITEENLIHIEQLNLQGVLHE</sequence>
<keyword evidence="2" id="KW-1185">Reference proteome</keyword>